<dbReference type="PANTHER" id="PTHR14181">
    <property type="entry name" value="DUFFY ANTIGEN/CHEMOKINE RECEPTOR"/>
    <property type="match status" value="1"/>
</dbReference>
<keyword evidence="7" id="KW-0967">Endosome</keyword>
<dbReference type="GO" id="GO:0070098">
    <property type="term" value="P:chemokine-mediated signaling pathway"/>
    <property type="evidence" value="ECO:0007669"/>
    <property type="project" value="InterPro"/>
</dbReference>
<dbReference type="GO" id="GO:0004930">
    <property type="term" value="F:G protein-coupled receptor activity"/>
    <property type="evidence" value="ECO:0007669"/>
    <property type="project" value="UniProtKB-KW"/>
</dbReference>
<evidence type="ECO:0000256" key="15">
    <source>
        <dbReference type="ARBA" id="ARBA00030289"/>
    </source>
</evidence>
<feature type="transmembrane region" description="Helical" evidence="16">
    <location>
        <begin position="73"/>
        <end position="93"/>
    </location>
</feature>
<dbReference type="GO" id="GO:0005769">
    <property type="term" value="C:early endosome"/>
    <property type="evidence" value="ECO:0007669"/>
    <property type="project" value="UniProtKB-SubCell"/>
</dbReference>
<evidence type="ECO:0000256" key="2">
    <source>
        <dbReference type="ARBA" id="ARBA00004172"/>
    </source>
</evidence>
<evidence type="ECO:0000256" key="11">
    <source>
        <dbReference type="ARBA" id="ARBA00023157"/>
    </source>
</evidence>
<evidence type="ECO:0000256" key="16">
    <source>
        <dbReference type="SAM" id="Phobius"/>
    </source>
</evidence>
<keyword evidence="9" id="KW-0297">G-protein coupled receptor</keyword>
<keyword evidence="6 16" id="KW-0812">Transmembrane</keyword>
<dbReference type="AlphaFoldDB" id="A0A8K1GJA8"/>
<evidence type="ECO:0000256" key="9">
    <source>
        <dbReference type="ARBA" id="ARBA00023040"/>
    </source>
</evidence>
<comment type="similarity">
    <text evidence="4">Belongs to the G-protein coupled receptor 1 family. Atypical chemokine receptor subfamily.</text>
</comment>
<dbReference type="Gene3D" id="1.20.1070.10">
    <property type="entry name" value="Rhodopsin 7-helix transmembrane proteins"/>
    <property type="match status" value="1"/>
</dbReference>
<dbReference type="GO" id="GO:0055037">
    <property type="term" value="C:recycling endosome"/>
    <property type="evidence" value="ECO:0007669"/>
    <property type="project" value="UniProtKB-SubCell"/>
</dbReference>
<evidence type="ECO:0000256" key="14">
    <source>
        <dbReference type="ARBA" id="ARBA00023224"/>
    </source>
</evidence>
<dbReference type="PANTHER" id="PTHR14181:SF1">
    <property type="entry name" value="ATYPICAL CHEMOKINE RECEPTOR 1"/>
    <property type="match status" value="1"/>
</dbReference>
<dbReference type="EMBL" id="SWJQ01000163">
    <property type="protein sequence ID" value="TRZ19950.1"/>
    <property type="molecule type" value="Genomic_DNA"/>
</dbReference>
<evidence type="ECO:0000256" key="4">
    <source>
        <dbReference type="ARBA" id="ARBA00008790"/>
    </source>
</evidence>
<protein>
    <recommendedName>
        <fullName evidence="5">Atypical chemokine receptor 1</fullName>
    </recommendedName>
    <alternativeName>
        <fullName evidence="15">Duffy antigen/chemokine receptor</fullName>
    </alternativeName>
</protein>
<feature type="transmembrane region" description="Helical" evidence="16">
    <location>
        <begin position="245"/>
        <end position="264"/>
    </location>
</feature>
<evidence type="ECO:0000256" key="3">
    <source>
        <dbReference type="ARBA" id="ARBA00004412"/>
    </source>
</evidence>
<keyword evidence="10 16" id="KW-0472">Membrane</keyword>
<evidence type="ECO:0000256" key="8">
    <source>
        <dbReference type="ARBA" id="ARBA00022989"/>
    </source>
</evidence>
<feature type="transmembrane region" description="Helical" evidence="16">
    <location>
        <begin position="105"/>
        <end position="126"/>
    </location>
</feature>
<comment type="caution">
    <text evidence="17">The sequence shown here is derived from an EMBL/GenBank/DDBJ whole genome shotgun (WGS) entry which is preliminary data.</text>
</comment>
<keyword evidence="11" id="KW-1015">Disulfide bond</keyword>
<evidence type="ECO:0000256" key="7">
    <source>
        <dbReference type="ARBA" id="ARBA00022753"/>
    </source>
</evidence>
<evidence type="ECO:0000313" key="17">
    <source>
        <dbReference type="EMBL" id="TRZ19950.1"/>
    </source>
</evidence>
<keyword evidence="13" id="KW-0325">Glycoprotein</keyword>
<dbReference type="GO" id="GO:0016020">
    <property type="term" value="C:membrane"/>
    <property type="evidence" value="ECO:0007669"/>
    <property type="project" value="UniProtKB-SubCell"/>
</dbReference>
<evidence type="ECO:0000256" key="1">
    <source>
        <dbReference type="ARBA" id="ARBA00004141"/>
    </source>
</evidence>
<dbReference type="SUPFAM" id="SSF81321">
    <property type="entry name" value="Family A G protein-coupled receptor-like"/>
    <property type="match status" value="1"/>
</dbReference>
<evidence type="ECO:0000256" key="10">
    <source>
        <dbReference type="ARBA" id="ARBA00023136"/>
    </source>
</evidence>
<dbReference type="Proteomes" id="UP000796761">
    <property type="component" value="Unassembled WGS sequence"/>
</dbReference>
<evidence type="ECO:0000256" key="13">
    <source>
        <dbReference type="ARBA" id="ARBA00023180"/>
    </source>
</evidence>
<feature type="transmembrane region" description="Helical" evidence="16">
    <location>
        <begin position="212"/>
        <end position="238"/>
    </location>
</feature>
<dbReference type="PRINTS" id="PR01559">
    <property type="entry name" value="DUFFYANTIGEN"/>
</dbReference>
<keyword evidence="14" id="KW-0807">Transducer</keyword>
<name>A0A8K1GJA8_9PASS</name>
<keyword evidence="8 16" id="KW-1133">Transmembrane helix</keyword>
<dbReference type="OrthoDB" id="9396544at2759"/>
<evidence type="ECO:0000256" key="5">
    <source>
        <dbReference type="ARBA" id="ARBA00015484"/>
    </source>
</evidence>
<keyword evidence="12" id="KW-0675">Receptor</keyword>
<organism evidence="17 18">
    <name type="scientific">Zosterops borbonicus</name>
    <dbReference type="NCBI Taxonomy" id="364589"/>
    <lineage>
        <taxon>Eukaryota</taxon>
        <taxon>Metazoa</taxon>
        <taxon>Chordata</taxon>
        <taxon>Craniata</taxon>
        <taxon>Vertebrata</taxon>
        <taxon>Euteleostomi</taxon>
        <taxon>Archelosauria</taxon>
        <taxon>Archosauria</taxon>
        <taxon>Dinosauria</taxon>
        <taxon>Saurischia</taxon>
        <taxon>Theropoda</taxon>
        <taxon>Coelurosauria</taxon>
        <taxon>Aves</taxon>
        <taxon>Neognathae</taxon>
        <taxon>Neoaves</taxon>
        <taxon>Telluraves</taxon>
        <taxon>Australaves</taxon>
        <taxon>Passeriformes</taxon>
        <taxon>Sylvioidea</taxon>
        <taxon>Zosteropidae</taxon>
        <taxon>Zosterops</taxon>
    </lineage>
</organism>
<reference evidence="17" key="1">
    <citation type="submission" date="2019-04" db="EMBL/GenBank/DDBJ databases">
        <title>Genome assembly of Zosterops borbonicus 15179.</title>
        <authorList>
            <person name="Leroy T."/>
            <person name="Anselmetti Y."/>
            <person name="Tilak M.-K."/>
            <person name="Nabholz B."/>
        </authorList>
    </citation>
    <scope>NUCLEOTIDE SEQUENCE</scope>
    <source>
        <strain evidence="17">HGM_15179</strain>
        <tissue evidence="17">Muscle</tissue>
    </source>
</reference>
<proteinExistence type="inferred from homology"/>
<evidence type="ECO:0000256" key="12">
    <source>
        <dbReference type="ARBA" id="ARBA00023170"/>
    </source>
</evidence>
<gene>
    <name evidence="17" type="ORF">HGM15179_007099</name>
</gene>
<evidence type="ECO:0000313" key="18">
    <source>
        <dbReference type="Proteomes" id="UP000796761"/>
    </source>
</evidence>
<feature type="transmembrane region" description="Helical" evidence="16">
    <location>
        <begin position="146"/>
        <end position="167"/>
    </location>
</feature>
<accession>A0A8K1GJA8</accession>
<keyword evidence="18" id="KW-1185">Reference proteome</keyword>
<dbReference type="GO" id="GO:0019956">
    <property type="term" value="F:chemokine binding"/>
    <property type="evidence" value="ECO:0007669"/>
    <property type="project" value="InterPro"/>
</dbReference>
<feature type="transmembrane region" description="Helical" evidence="16">
    <location>
        <begin position="179"/>
        <end position="200"/>
    </location>
</feature>
<evidence type="ECO:0000256" key="6">
    <source>
        <dbReference type="ARBA" id="ARBA00022692"/>
    </source>
</evidence>
<sequence>MGVPGAEKDRGSQQVLLTPGILETQGSVDMEEIMGDLSSFYDGSYSNDTFVDYDATPCHNRFCPLFQRVAPPFLAVTCAAAALGTGALLVALAKRPQAWRWPRSRALVSQLALGTALFAAPLPALAAGVARGWHLGTGPCRLTHLLWHWSLFAQALLVASGSCGTAWARWDPRSRRLAVALWAVALLLATPAALVSGVAADTCVRRSVDILAPAYLLHLTLCLCLLLLLPAGLLLAALAVPRLRASWAAGAGLIWLFLGLWGPYGAGLAGEFLLQARLLEPTCGSFEHFDLALGLSEGLGVLHCGLGPLALLLAGSCRGLLSSGGCTAQPNGATAPHLEPWH</sequence>
<dbReference type="GO" id="GO:0006954">
    <property type="term" value="P:inflammatory response"/>
    <property type="evidence" value="ECO:0007669"/>
    <property type="project" value="InterPro"/>
</dbReference>
<comment type="subcellular location">
    <subcellularLocation>
        <location evidence="3">Early endosome</location>
    </subcellularLocation>
    <subcellularLocation>
        <location evidence="1">Membrane</location>
        <topology evidence="1">Multi-pass membrane protein</topology>
    </subcellularLocation>
    <subcellularLocation>
        <location evidence="2">Recycling endosome</location>
    </subcellularLocation>
</comment>
<dbReference type="InterPro" id="IPR005384">
    <property type="entry name" value="Duffy_chemokine_rcpt"/>
</dbReference>